<proteinExistence type="predicted"/>
<name>A0A1H2SLL7_9PSED</name>
<dbReference type="Pfam" id="PF00534">
    <property type="entry name" value="Glycos_transf_1"/>
    <property type="match status" value="1"/>
</dbReference>
<evidence type="ECO:0000313" key="3">
    <source>
        <dbReference type="EMBL" id="SDW32501.1"/>
    </source>
</evidence>
<evidence type="ECO:0000259" key="2">
    <source>
        <dbReference type="Pfam" id="PF13439"/>
    </source>
</evidence>
<dbReference type="GO" id="GO:0016757">
    <property type="term" value="F:glycosyltransferase activity"/>
    <property type="evidence" value="ECO:0007669"/>
    <property type="project" value="InterPro"/>
</dbReference>
<feature type="domain" description="Glycosyl transferase family 1" evidence="1">
    <location>
        <begin position="204"/>
        <end position="364"/>
    </location>
</feature>
<dbReference type="Pfam" id="PF13439">
    <property type="entry name" value="Glyco_transf_4"/>
    <property type="match status" value="1"/>
</dbReference>
<dbReference type="OrthoDB" id="4611853at2"/>
<evidence type="ECO:0000313" key="4">
    <source>
        <dbReference type="Proteomes" id="UP000243778"/>
    </source>
</evidence>
<dbReference type="EMBL" id="FNNU01000001">
    <property type="protein sequence ID" value="SDW32501.1"/>
    <property type="molecule type" value="Genomic_DNA"/>
</dbReference>
<dbReference type="AlphaFoldDB" id="A0A1H2SLL7"/>
<dbReference type="Proteomes" id="UP000243778">
    <property type="component" value="Unassembled WGS sequence"/>
</dbReference>
<dbReference type="STRING" id="1007099.SAMN05216287_0693"/>
<dbReference type="PANTHER" id="PTHR45947">
    <property type="entry name" value="SULFOQUINOVOSYL TRANSFERASE SQD2"/>
    <property type="match status" value="1"/>
</dbReference>
<protein>
    <submittedName>
        <fullName evidence="3">Glycosyltransferase involved in cell wall bisynthesis</fullName>
    </submittedName>
</protein>
<sequence>MTPQSAPRKKVLVYKSQLLPYSETFIREQTRCLESWRGILVGDQVMEKGLSLDGLDVRVLGKKNRVVRKLVNTVNELLDRPSRSALSQLRKEDAQLLHIHFATEAVRIWPLIRALQLPTLVTLHGFDINVYREYWEAGGGGRQLKRYPERLLELANYEKIHFLAVSEAIKKSAIEYGIPEHKISVSYIGIDTDQFVPGPIPMAERKQVLFVGRMVEKKGCEYLLNAFADIQDACPESELLIVGNGPLEASLKAIADARGVRARFLGALPSEQIRTLLGSARVLCMPSITAENGDAEGLGIVLLEAQSSGVPVITSARGGALEGIQHGKTGFAHEEKDVEAIKGYLKEILLNDELAIAFGIAAREHCVNNMNIKSCMRVLEGYYDTYSRAFGRSSTAEASLVTSASR</sequence>
<organism evidence="3 4">
    <name type="scientific">Pseudomonas kuykendallii</name>
    <dbReference type="NCBI Taxonomy" id="1007099"/>
    <lineage>
        <taxon>Bacteria</taxon>
        <taxon>Pseudomonadati</taxon>
        <taxon>Pseudomonadota</taxon>
        <taxon>Gammaproteobacteria</taxon>
        <taxon>Pseudomonadales</taxon>
        <taxon>Pseudomonadaceae</taxon>
        <taxon>Pseudomonas</taxon>
    </lineage>
</organism>
<dbReference type="SUPFAM" id="SSF53756">
    <property type="entry name" value="UDP-Glycosyltransferase/glycogen phosphorylase"/>
    <property type="match status" value="1"/>
</dbReference>
<keyword evidence="3" id="KW-0808">Transferase</keyword>
<dbReference type="InterPro" id="IPR001296">
    <property type="entry name" value="Glyco_trans_1"/>
</dbReference>
<accession>A0A1H2SLL7</accession>
<dbReference type="PANTHER" id="PTHR45947:SF14">
    <property type="entry name" value="SLL1723 PROTEIN"/>
    <property type="match status" value="1"/>
</dbReference>
<keyword evidence="4" id="KW-1185">Reference proteome</keyword>
<dbReference type="Gene3D" id="3.40.50.2000">
    <property type="entry name" value="Glycogen Phosphorylase B"/>
    <property type="match status" value="2"/>
</dbReference>
<reference evidence="4" key="1">
    <citation type="submission" date="2016-10" db="EMBL/GenBank/DDBJ databases">
        <authorList>
            <person name="Varghese N."/>
            <person name="Submissions S."/>
        </authorList>
    </citation>
    <scope>NUCLEOTIDE SEQUENCE [LARGE SCALE GENOMIC DNA]</scope>
    <source>
        <strain evidence="4">NRRL B-59562</strain>
    </source>
</reference>
<dbReference type="InterPro" id="IPR050194">
    <property type="entry name" value="Glycosyltransferase_grp1"/>
</dbReference>
<evidence type="ECO:0000259" key="1">
    <source>
        <dbReference type="Pfam" id="PF00534"/>
    </source>
</evidence>
<feature type="domain" description="Glycosyltransferase subfamily 4-like N-terminal" evidence="2">
    <location>
        <begin position="80"/>
        <end position="194"/>
    </location>
</feature>
<dbReference type="InterPro" id="IPR028098">
    <property type="entry name" value="Glyco_trans_4-like_N"/>
</dbReference>
<gene>
    <name evidence="3" type="ORF">SAMN05216287_0693</name>
</gene>